<dbReference type="RefSeq" id="WP_249047590.1">
    <property type="nucleotide sequence ID" value="NZ_JAMBDZ010000007.1"/>
</dbReference>
<name>A0ABT0LNI7_9XANT</name>
<proteinExistence type="predicted"/>
<feature type="region of interest" description="Disordered" evidence="1">
    <location>
        <begin position="27"/>
        <end position="64"/>
    </location>
</feature>
<evidence type="ECO:0000313" key="2">
    <source>
        <dbReference type="EMBL" id="MCL1550903.1"/>
    </source>
</evidence>
<organism evidence="2 3">
    <name type="scientific">Xanthomonas nasturtii</name>
    <dbReference type="NCBI Taxonomy" id="1843581"/>
    <lineage>
        <taxon>Bacteria</taxon>
        <taxon>Pseudomonadati</taxon>
        <taxon>Pseudomonadota</taxon>
        <taxon>Gammaproteobacteria</taxon>
        <taxon>Lysobacterales</taxon>
        <taxon>Lysobacteraceae</taxon>
        <taxon>Xanthomonas</taxon>
    </lineage>
</organism>
<comment type="caution">
    <text evidence="2">The sequence shown here is derived from an EMBL/GenBank/DDBJ whole genome shotgun (WGS) entry which is preliminary data.</text>
</comment>
<keyword evidence="3" id="KW-1185">Reference proteome</keyword>
<accession>A0ABT0LNI7</accession>
<gene>
    <name evidence="2" type="ORF">M3O51_06055</name>
</gene>
<protein>
    <submittedName>
        <fullName evidence="2">Uncharacterized protein</fullName>
    </submittedName>
</protein>
<sequence>MKKIVSILLAALVLATLVFFYFRTNQRDGKTSSQTANTSRNDDSAREPYVLEDGSRAATSKTWASDSSEQIDRLFHDTKNKAESGDPVAQRELAQIYERCFMYSLSPKNL</sequence>
<dbReference type="Proteomes" id="UP001167357">
    <property type="component" value="Unassembled WGS sequence"/>
</dbReference>
<evidence type="ECO:0000313" key="3">
    <source>
        <dbReference type="Proteomes" id="UP001167357"/>
    </source>
</evidence>
<evidence type="ECO:0000256" key="1">
    <source>
        <dbReference type="SAM" id="MobiDB-lite"/>
    </source>
</evidence>
<reference evidence="2" key="1">
    <citation type="submission" date="2022-04" db="EMBL/GenBank/DDBJ databases">
        <title>Genomic comparison of 19 strains of Xanthomonas nasturtii, a newly emerging watercress pathogen.</title>
        <authorList>
            <person name="Harrison J."/>
            <person name="Greer S."/>
            <person name="Hussain R."/>
            <person name="Lascelles D."/>
            <person name="Roberts M."/>
            <person name="Carter B."/>
            <person name="Bryning A."/>
            <person name="Carroll S."/>
            <person name="Aspin A."/>
            <person name="Cruz L."/>
            <person name="Cruz J."/>
            <person name="Grant M."/>
            <person name="Vicente J."/>
            <person name="Studholme D.J."/>
        </authorList>
    </citation>
    <scope>NUCLEOTIDE SEQUENCE</scope>
    <source>
        <strain evidence="2">10016B</strain>
    </source>
</reference>
<dbReference type="EMBL" id="JAMBED010000009">
    <property type="protein sequence ID" value="MCL1550903.1"/>
    <property type="molecule type" value="Genomic_DNA"/>
</dbReference>